<dbReference type="InterPro" id="IPR015310">
    <property type="entry name" value="AHSA1-like_N"/>
</dbReference>
<dbReference type="Proteomes" id="UP001188597">
    <property type="component" value="Unassembled WGS sequence"/>
</dbReference>
<sequence>MHSLETKVEGEAYINVRKGKIIPGYEISLTLGWAGEAQDAVGNSLLKAEGLVEIPYIMDENADEDPDVRVTLKDEGPIGKKLKEAFLAKGKTFLLEQVRVFVAKMAKAGPAKEELAVKKVNATNTEKKAVTTAPTPAVVVATPVKEEVKKE</sequence>
<dbReference type="SMART" id="SM01000">
    <property type="entry name" value="Aha1_N"/>
    <property type="match status" value="1"/>
</dbReference>
<evidence type="ECO:0000259" key="2">
    <source>
        <dbReference type="SMART" id="SM01000"/>
    </source>
</evidence>
<keyword evidence="4" id="KW-1185">Reference proteome</keyword>
<feature type="domain" description="Activator of Hsp90 ATPase AHSA1-like N-terminal" evidence="2">
    <location>
        <begin position="1"/>
        <end position="107"/>
    </location>
</feature>
<gene>
    <name evidence="3" type="ORF">RJ639_045446</name>
</gene>
<dbReference type="GO" id="GO:0006457">
    <property type="term" value="P:protein folding"/>
    <property type="evidence" value="ECO:0007669"/>
    <property type="project" value="TreeGrafter"/>
</dbReference>
<protein>
    <recommendedName>
        <fullName evidence="2">Activator of Hsp90 ATPase AHSA1-like N-terminal domain-containing protein</fullName>
    </recommendedName>
</protein>
<dbReference type="GO" id="GO:0051087">
    <property type="term" value="F:protein-folding chaperone binding"/>
    <property type="evidence" value="ECO:0007669"/>
    <property type="project" value="InterPro"/>
</dbReference>
<dbReference type="PANTHER" id="PTHR13009">
    <property type="entry name" value="HEAT SHOCK PROTEIN 90 HSP90 CO-CHAPERONE AHA-1"/>
    <property type="match status" value="1"/>
</dbReference>
<dbReference type="EMBL" id="JAVXUP010000810">
    <property type="protein sequence ID" value="KAK3020504.1"/>
    <property type="molecule type" value="Genomic_DNA"/>
</dbReference>
<name>A0AA89AX64_9ASTE</name>
<dbReference type="Gene3D" id="3.15.10.20">
    <property type="entry name" value="Activator of Hsp90 ATPase Aha1, N-terminal domain"/>
    <property type="match status" value="1"/>
</dbReference>
<evidence type="ECO:0000256" key="1">
    <source>
        <dbReference type="ARBA" id="ARBA00006817"/>
    </source>
</evidence>
<dbReference type="SUPFAM" id="SSF103111">
    <property type="entry name" value="Activator of Hsp90 ATPase, Aha1"/>
    <property type="match status" value="1"/>
</dbReference>
<dbReference type="GO" id="GO:0001671">
    <property type="term" value="F:ATPase activator activity"/>
    <property type="evidence" value="ECO:0007669"/>
    <property type="project" value="InterPro"/>
</dbReference>
<reference evidence="3" key="1">
    <citation type="submission" date="2022-12" db="EMBL/GenBank/DDBJ databases">
        <title>Draft genome assemblies for two species of Escallonia (Escalloniales).</title>
        <authorList>
            <person name="Chanderbali A."/>
            <person name="Dervinis C."/>
            <person name="Anghel I."/>
            <person name="Soltis D."/>
            <person name="Soltis P."/>
            <person name="Zapata F."/>
        </authorList>
    </citation>
    <scope>NUCLEOTIDE SEQUENCE</scope>
    <source>
        <strain evidence="3">UCBG64.0493</strain>
        <tissue evidence="3">Leaf</tissue>
    </source>
</reference>
<dbReference type="InterPro" id="IPR036338">
    <property type="entry name" value="Aha1"/>
</dbReference>
<dbReference type="Pfam" id="PF09229">
    <property type="entry name" value="Aha1_N"/>
    <property type="match status" value="1"/>
</dbReference>
<evidence type="ECO:0000313" key="3">
    <source>
        <dbReference type="EMBL" id="KAK3020504.1"/>
    </source>
</evidence>
<dbReference type="AlphaFoldDB" id="A0AA89AX64"/>
<accession>A0AA89AX64</accession>
<comment type="similarity">
    <text evidence="1">Belongs to the AHA1 family.</text>
</comment>
<dbReference type="PANTHER" id="PTHR13009:SF8">
    <property type="entry name" value="AHA1 DOMAIN-CONTAINING PROTEIN"/>
    <property type="match status" value="1"/>
</dbReference>
<evidence type="ECO:0000313" key="4">
    <source>
        <dbReference type="Proteomes" id="UP001188597"/>
    </source>
</evidence>
<comment type="caution">
    <text evidence="3">The sequence shown here is derived from an EMBL/GenBank/DDBJ whole genome shotgun (WGS) entry which is preliminary data.</text>
</comment>
<proteinExistence type="inferred from homology"/>
<organism evidence="3 4">
    <name type="scientific">Escallonia herrerae</name>
    <dbReference type="NCBI Taxonomy" id="1293975"/>
    <lineage>
        <taxon>Eukaryota</taxon>
        <taxon>Viridiplantae</taxon>
        <taxon>Streptophyta</taxon>
        <taxon>Embryophyta</taxon>
        <taxon>Tracheophyta</taxon>
        <taxon>Spermatophyta</taxon>
        <taxon>Magnoliopsida</taxon>
        <taxon>eudicotyledons</taxon>
        <taxon>Gunneridae</taxon>
        <taxon>Pentapetalae</taxon>
        <taxon>asterids</taxon>
        <taxon>campanulids</taxon>
        <taxon>Escalloniales</taxon>
        <taxon>Escalloniaceae</taxon>
        <taxon>Escallonia</taxon>
    </lineage>
</organism>
<dbReference type="GO" id="GO:0005829">
    <property type="term" value="C:cytosol"/>
    <property type="evidence" value="ECO:0007669"/>
    <property type="project" value="TreeGrafter"/>
</dbReference>